<organism evidence="5 6">
    <name type="scientific">Acrobeloides nanus</name>
    <dbReference type="NCBI Taxonomy" id="290746"/>
    <lineage>
        <taxon>Eukaryota</taxon>
        <taxon>Metazoa</taxon>
        <taxon>Ecdysozoa</taxon>
        <taxon>Nematoda</taxon>
        <taxon>Chromadorea</taxon>
        <taxon>Rhabditida</taxon>
        <taxon>Tylenchina</taxon>
        <taxon>Cephalobomorpha</taxon>
        <taxon>Cephaloboidea</taxon>
        <taxon>Cephalobidae</taxon>
        <taxon>Acrobeloides</taxon>
    </lineage>
</organism>
<dbReference type="InterPro" id="IPR051487">
    <property type="entry name" value="Ser/Thr_Proteases_Immune/Dev"/>
</dbReference>
<feature type="domain" description="Peptidase S1" evidence="4">
    <location>
        <begin position="377"/>
        <end position="605"/>
    </location>
</feature>
<dbReference type="InterPro" id="IPR001314">
    <property type="entry name" value="Peptidase_S1A"/>
</dbReference>
<dbReference type="PANTHER" id="PTHR24256">
    <property type="entry name" value="TRYPTASE-RELATED"/>
    <property type="match status" value="1"/>
</dbReference>
<dbReference type="AlphaFoldDB" id="A0A914C9J5"/>
<reference evidence="6" key="1">
    <citation type="submission" date="2022-11" db="UniProtKB">
        <authorList>
            <consortium name="WormBaseParasite"/>
        </authorList>
    </citation>
    <scope>IDENTIFICATION</scope>
</reference>
<dbReference type="InterPro" id="IPR033116">
    <property type="entry name" value="TRYPSIN_SER"/>
</dbReference>
<proteinExistence type="inferred from homology"/>
<evidence type="ECO:0000259" key="4">
    <source>
        <dbReference type="PROSITE" id="PS50240"/>
    </source>
</evidence>
<dbReference type="SMART" id="SM00020">
    <property type="entry name" value="Tryp_SPc"/>
    <property type="match status" value="2"/>
</dbReference>
<dbReference type="InterPro" id="IPR001254">
    <property type="entry name" value="Trypsin_dom"/>
</dbReference>
<comment type="similarity">
    <text evidence="2">Belongs to the peptidase S1 family. CLIP subfamily.</text>
</comment>
<evidence type="ECO:0000256" key="1">
    <source>
        <dbReference type="ARBA" id="ARBA00023157"/>
    </source>
</evidence>
<dbReference type="Gene3D" id="2.40.10.10">
    <property type="entry name" value="Trypsin-like serine proteases"/>
    <property type="match status" value="3"/>
</dbReference>
<dbReference type="GO" id="GO:0004252">
    <property type="term" value="F:serine-type endopeptidase activity"/>
    <property type="evidence" value="ECO:0007669"/>
    <property type="project" value="InterPro"/>
</dbReference>
<dbReference type="InterPro" id="IPR043504">
    <property type="entry name" value="Peptidase_S1_PA_chymotrypsin"/>
</dbReference>
<evidence type="ECO:0000256" key="2">
    <source>
        <dbReference type="ARBA" id="ARBA00024195"/>
    </source>
</evidence>
<evidence type="ECO:0000313" key="6">
    <source>
        <dbReference type="WBParaSite" id="ACRNAN_Path_536.g2030.t1"/>
    </source>
</evidence>
<dbReference type="GO" id="GO:0006508">
    <property type="term" value="P:proteolysis"/>
    <property type="evidence" value="ECO:0007669"/>
    <property type="project" value="UniProtKB-KW"/>
</dbReference>
<keyword evidence="3" id="KW-0378">Hydrolase</keyword>
<accession>A0A914C9J5</accession>
<dbReference type="PROSITE" id="PS00135">
    <property type="entry name" value="TRYPSIN_SER"/>
    <property type="match status" value="1"/>
</dbReference>
<keyword evidence="3" id="KW-0720">Serine protease</keyword>
<keyword evidence="1" id="KW-1015">Disulfide bond</keyword>
<dbReference type="PROSITE" id="PS50240">
    <property type="entry name" value="TRYPSIN_DOM"/>
    <property type="match status" value="2"/>
</dbReference>
<dbReference type="PRINTS" id="PR00722">
    <property type="entry name" value="CHYMOTRYPSIN"/>
</dbReference>
<keyword evidence="5" id="KW-1185">Reference proteome</keyword>
<dbReference type="SUPFAM" id="SSF50494">
    <property type="entry name" value="Trypsin-like serine proteases"/>
    <property type="match status" value="2"/>
</dbReference>
<dbReference type="Proteomes" id="UP000887540">
    <property type="component" value="Unplaced"/>
</dbReference>
<sequence>MTQVTYSLFQKQYNLTIQCKNSSTNRGWPGNNEYFLIFYFEHYYFSYLSVMNKLLNYKILVITSLLNICYAILNSTETRKFTTAEYYLSTKPLPHQFIVGGTSAKLGEFPWQGLLKLVANDGKGYLCGATLISSNYAMTAGHCATGMKADDSFVQFGIIDADSLDNIYGIKEFLRHPNYVGIEGKTANDIAVLKLEKEVKFTNFILPISLPINDTNLREINGSVSGWGYTIVGNQSSDSPSRYLMQTDIPFIDQQTCRNSYLGVRIDDGMVCAGGIMQGTAPGDSGGPLQVEYNNSWFQVGLTSFGIDTPQGLIDQKDNPGVYTRVSYYCDFIYNATNGEAECTNHGTEIRYKRAIGNQTESSIKNDTGHLKPIKFIIGGTNAAKEEFPWQGKLVWADYTGQYFFCGVTLISSKYAMTAAHCADIMVTSLSYLQFGIIDSVNDASGAVYISRKHIHPNYEASIYEVHNDIAILKLASSVNFNSYIKPITLPVVDNVMIEGKGVVTGWGSYYSNGQIISRTRRFLQKATIPFINQNKCKNIWQYLDDSQLCAGDYLKGTAMGDSGGRFKFSITTLGIKLVSTQGFHRIVHGLIKQQMGMLNVAHLN</sequence>
<dbReference type="PROSITE" id="PS00134">
    <property type="entry name" value="TRYPSIN_HIS"/>
    <property type="match status" value="2"/>
</dbReference>
<keyword evidence="3" id="KW-0645">Protease</keyword>
<name>A0A914C9J5_9BILA</name>
<dbReference type="InterPro" id="IPR018114">
    <property type="entry name" value="TRYPSIN_HIS"/>
</dbReference>
<dbReference type="Pfam" id="PF00089">
    <property type="entry name" value="Trypsin"/>
    <property type="match status" value="2"/>
</dbReference>
<protein>
    <submittedName>
        <fullName evidence="6">Peptidase S1 domain-containing protein</fullName>
    </submittedName>
</protein>
<dbReference type="WBParaSite" id="ACRNAN_Path_536.g2030.t1">
    <property type="protein sequence ID" value="ACRNAN_Path_536.g2030.t1"/>
    <property type="gene ID" value="ACRNAN_Path_536.g2030"/>
</dbReference>
<dbReference type="FunFam" id="2.40.10.10:FF:000068">
    <property type="entry name" value="transmembrane protease serine 2"/>
    <property type="match status" value="2"/>
</dbReference>
<evidence type="ECO:0000313" key="5">
    <source>
        <dbReference type="Proteomes" id="UP000887540"/>
    </source>
</evidence>
<dbReference type="CDD" id="cd00190">
    <property type="entry name" value="Tryp_SPc"/>
    <property type="match status" value="2"/>
</dbReference>
<feature type="domain" description="Peptidase S1" evidence="4">
    <location>
        <begin position="98"/>
        <end position="338"/>
    </location>
</feature>
<dbReference type="InterPro" id="IPR009003">
    <property type="entry name" value="Peptidase_S1_PA"/>
</dbReference>
<evidence type="ECO:0000256" key="3">
    <source>
        <dbReference type="RuleBase" id="RU363034"/>
    </source>
</evidence>